<keyword evidence="7" id="KW-0131">Cell cycle</keyword>
<evidence type="ECO:0000256" key="2">
    <source>
        <dbReference type="ARBA" id="ARBA00022475"/>
    </source>
</evidence>
<evidence type="ECO:0000256" key="3">
    <source>
        <dbReference type="ARBA" id="ARBA00022618"/>
    </source>
</evidence>
<dbReference type="GO" id="GO:0005886">
    <property type="term" value="C:plasma membrane"/>
    <property type="evidence" value="ECO:0007669"/>
    <property type="project" value="UniProtKB-SubCell"/>
</dbReference>
<feature type="transmembrane region" description="Helical" evidence="9">
    <location>
        <begin position="22"/>
        <end position="42"/>
    </location>
</feature>
<evidence type="ECO:0000313" key="11">
    <source>
        <dbReference type="Proteomes" id="UP001163440"/>
    </source>
</evidence>
<dbReference type="PANTHER" id="PTHR37479">
    <property type="entry name" value="CELL DIVISION PROTEIN FTSL"/>
    <property type="match status" value="1"/>
</dbReference>
<dbReference type="Pfam" id="PF04999">
    <property type="entry name" value="FtsL"/>
    <property type="match status" value="1"/>
</dbReference>
<reference evidence="10" key="1">
    <citation type="submission" date="2022-11" db="EMBL/GenBank/DDBJ databases">
        <title>The whole genome sequencing of pests is an important tool to study the evolution of the plant-insect interaction and insecticide resistance.</title>
        <authorList>
            <person name="Kananovich Y."/>
        </authorList>
    </citation>
    <scope>NUCLEOTIDE SEQUENCE</scope>
    <source>
        <strain evidence="10">BSU_Bre_2018</strain>
    </source>
</reference>
<proteinExistence type="predicted"/>
<evidence type="ECO:0000256" key="6">
    <source>
        <dbReference type="ARBA" id="ARBA00023136"/>
    </source>
</evidence>
<keyword evidence="5 9" id="KW-1133">Transmembrane helix</keyword>
<evidence type="ECO:0000313" key="10">
    <source>
        <dbReference type="EMBL" id="WAI19168.1"/>
    </source>
</evidence>
<sequence>MKIKRYDLVKIITNDFILHGKVHLILFIAIIISASCVVITVYKTRQLIIQEENLILKKQKKKNEWRNLIIEKNALSIPLHNPKK</sequence>
<dbReference type="Proteomes" id="UP001163440">
    <property type="component" value="Chromosome"/>
</dbReference>
<evidence type="ECO:0000256" key="5">
    <source>
        <dbReference type="ARBA" id="ARBA00022989"/>
    </source>
</evidence>
<dbReference type="AlphaFoldDB" id="A0AAJ5PW15"/>
<evidence type="ECO:0000256" key="4">
    <source>
        <dbReference type="ARBA" id="ARBA00022692"/>
    </source>
</evidence>
<comment type="subcellular location">
    <subcellularLocation>
        <location evidence="1">Cell membrane</location>
        <topology evidence="1">Single-pass type II membrane protein</topology>
    </subcellularLocation>
</comment>
<dbReference type="RefSeq" id="WP_158365621.1">
    <property type="nucleotide sequence ID" value="NZ_CP034882.1"/>
</dbReference>
<dbReference type="PANTHER" id="PTHR37479:SF1">
    <property type="entry name" value="CELL DIVISION PROTEIN FTSL"/>
    <property type="match status" value="1"/>
</dbReference>
<dbReference type="NCBIfam" id="TIGR02209">
    <property type="entry name" value="ftsL_broad"/>
    <property type="match status" value="1"/>
</dbReference>
<evidence type="ECO:0000256" key="7">
    <source>
        <dbReference type="ARBA" id="ARBA00023306"/>
    </source>
</evidence>
<dbReference type="EMBL" id="CP113406">
    <property type="protein sequence ID" value="WAI19168.1"/>
    <property type="molecule type" value="Genomic_DNA"/>
</dbReference>
<keyword evidence="2" id="KW-1003">Cell membrane</keyword>
<keyword evidence="3 10" id="KW-0132">Cell division</keyword>
<dbReference type="InterPro" id="IPR011922">
    <property type="entry name" value="Cell_div_FtsL"/>
</dbReference>
<organism evidence="10 11">
    <name type="scientific">Buchnera aphidicola</name>
    <name type="common">Brevicoryne brassicae</name>
    <dbReference type="NCBI Taxonomy" id="911343"/>
    <lineage>
        <taxon>Bacteria</taxon>
        <taxon>Pseudomonadati</taxon>
        <taxon>Pseudomonadota</taxon>
        <taxon>Gammaproteobacteria</taxon>
        <taxon>Enterobacterales</taxon>
        <taxon>Erwiniaceae</taxon>
        <taxon>Buchnera</taxon>
    </lineage>
</organism>
<gene>
    <name evidence="10" type="primary">ftsL</name>
    <name evidence="10" type="ORF">OW720_01150</name>
</gene>
<dbReference type="GO" id="GO:0043093">
    <property type="term" value="P:FtsZ-dependent cytokinesis"/>
    <property type="evidence" value="ECO:0007669"/>
    <property type="project" value="TreeGrafter"/>
</dbReference>
<name>A0AAJ5PW15_9GAMM</name>
<evidence type="ECO:0000256" key="8">
    <source>
        <dbReference type="NCBIfam" id="TIGR02209"/>
    </source>
</evidence>
<keyword evidence="4 9" id="KW-0812">Transmembrane</keyword>
<accession>A0AAJ5PW15</accession>
<dbReference type="GO" id="GO:0032153">
    <property type="term" value="C:cell division site"/>
    <property type="evidence" value="ECO:0007669"/>
    <property type="project" value="TreeGrafter"/>
</dbReference>
<evidence type="ECO:0000256" key="9">
    <source>
        <dbReference type="SAM" id="Phobius"/>
    </source>
</evidence>
<protein>
    <recommendedName>
        <fullName evidence="8">Cell division protein FtsL</fullName>
    </recommendedName>
</protein>
<keyword evidence="6 9" id="KW-0472">Membrane</keyword>
<evidence type="ECO:0000256" key="1">
    <source>
        <dbReference type="ARBA" id="ARBA00004401"/>
    </source>
</evidence>